<feature type="domain" description="Class II aldolase/adducin N-terminal" evidence="3">
    <location>
        <begin position="8"/>
        <end position="183"/>
    </location>
</feature>
<dbReference type="SMART" id="SM01007">
    <property type="entry name" value="Aldolase_II"/>
    <property type="match status" value="1"/>
</dbReference>
<dbReference type="Gene3D" id="3.40.225.10">
    <property type="entry name" value="Class II aldolase/adducin N-terminal domain"/>
    <property type="match status" value="1"/>
</dbReference>
<dbReference type="GO" id="GO:0046872">
    <property type="term" value="F:metal ion binding"/>
    <property type="evidence" value="ECO:0007669"/>
    <property type="project" value="UniProtKB-KW"/>
</dbReference>
<dbReference type="PANTHER" id="PTHR22789:SF0">
    <property type="entry name" value="3-OXO-TETRONATE 4-PHOSPHATE DECARBOXYLASE-RELATED"/>
    <property type="match status" value="1"/>
</dbReference>
<accession>A0AAJ4UYD3</accession>
<dbReference type="PANTHER" id="PTHR22789">
    <property type="entry name" value="FUCULOSE PHOSPHATE ALDOLASE"/>
    <property type="match status" value="1"/>
</dbReference>
<dbReference type="EMBL" id="CP027432">
    <property type="protein sequence ID" value="QCI28467.1"/>
    <property type="molecule type" value="Genomic_DNA"/>
</dbReference>
<evidence type="ECO:0000256" key="2">
    <source>
        <dbReference type="ARBA" id="ARBA00023239"/>
    </source>
</evidence>
<dbReference type="AlphaFoldDB" id="A0AAJ4UYD3"/>
<dbReference type="NCBIfam" id="NF004492">
    <property type="entry name" value="PRK05834.1"/>
    <property type="match status" value="1"/>
</dbReference>
<dbReference type="InterPro" id="IPR036409">
    <property type="entry name" value="Aldolase_II/adducin_N_sf"/>
</dbReference>
<dbReference type="Proteomes" id="UP000272781">
    <property type="component" value="Unassembled WGS sequence"/>
</dbReference>
<dbReference type="GO" id="GO:0019323">
    <property type="term" value="P:pentose catabolic process"/>
    <property type="evidence" value="ECO:0007669"/>
    <property type="project" value="TreeGrafter"/>
</dbReference>
<evidence type="ECO:0000313" key="5">
    <source>
        <dbReference type="EMBL" id="ROR40806.1"/>
    </source>
</evidence>
<keyword evidence="7" id="KW-1185">Reference proteome</keyword>
<evidence type="ECO:0000259" key="3">
    <source>
        <dbReference type="SMART" id="SM01007"/>
    </source>
</evidence>
<dbReference type="EMBL" id="RJVK01000001">
    <property type="protein sequence ID" value="ROR40806.1"/>
    <property type="molecule type" value="Genomic_DNA"/>
</dbReference>
<reference evidence="7" key="1">
    <citation type="submission" date="2018-03" db="EMBL/GenBank/DDBJ databases">
        <title>A comparative analysis of the Nautiliaceae.</title>
        <authorList>
            <person name="Grosche A."/>
            <person name="Smedile F."/>
            <person name="Vetriani C."/>
        </authorList>
    </citation>
    <scope>NUCLEOTIDE SEQUENCE [LARGE SCALE GENOMIC DNA]</scope>
    <source>
        <strain evidence="7">TB6</strain>
    </source>
</reference>
<dbReference type="InterPro" id="IPR050197">
    <property type="entry name" value="Aldolase_class_II_sugar_metab"/>
</dbReference>
<reference evidence="5 6" key="2">
    <citation type="submission" date="2018-11" db="EMBL/GenBank/DDBJ databases">
        <title>Genomic Encyclopedia of Type Strains, Phase IV (KMG-IV): sequencing the most valuable type-strain genomes for metagenomic binning, comparative biology and taxonomic classification.</title>
        <authorList>
            <person name="Goeker M."/>
        </authorList>
    </citation>
    <scope>NUCLEOTIDE SEQUENCE [LARGE SCALE GENOMIC DNA]</scope>
    <source>
        <strain evidence="5 6">DSM 27783</strain>
    </source>
</reference>
<dbReference type="Pfam" id="PF00596">
    <property type="entry name" value="Aldolase_II"/>
    <property type="match status" value="1"/>
</dbReference>
<proteinExistence type="predicted"/>
<organism evidence="5 6">
    <name type="scientific">Caminibacter pacificus</name>
    <dbReference type="NCBI Taxonomy" id="1424653"/>
    <lineage>
        <taxon>Bacteria</taxon>
        <taxon>Pseudomonadati</taxon>
        <taxon>Campylobacterota</taxon>
        <taxon>Epsilonproteobacteria</taxon>
        <taxon>Nautiliales</taxon>
        <taxon>Nautiliaceae</taxon>
        <taxon>Caminibacter</taxon>
    </lineage>
</organism>
<dbReference type="RefSeq" id="WP_123351719.1">
    <property type="nucleotide sequence ID" value="NZ_CP027432.2"/>
</dbReference>
<evidence type="ECO:0000313" key="7">
    <source>
        <dbReference type="Proteomes" id="UP000298805"/>
    </source>
</evidence>
<name>A0AAJ4UYD3_9BACT</name>
<dbReference type="Proteomes" id="UP000298805">
    <property type="component" value="Chromosome"/>
</dbReference>
<dbReference type="GO" id="GO:0005829">
    <property type="term" value="C:cytosol"/>
    <property type="evidence" value="ECO:0007669"/>
    <property type="project" value="TreeGrafter"/>
</dbReference>
<sequence length="187" mass="21767">MVTSTLIDEYLLVARELFKKDFMHIGLGSISMKLKADKMIINKKNKHVNEEDFIKTLHILKEDMAWEEATDDVKVHSKIYEQVPSAKAIIHICPKNVITYSLKRHNCLKPIDFIGKHFIKKVNIIEINSLQEWEENKEFIVAKELKHKDIVIIKGHSVYLKGRDLREILKKAVILENSAYMLLNSTN</sequence>
<keyword evidence="1" id="KW-0479">Metal-binding</keyword>
<dbReference type="SUPFAM" id="SSF53639">
    <property type="entry name" value="AraD/HMP-PK domain-like"/>
    <property type="match status" value="1"/>
</dbReference>
<protein>
    <submittedName>
        <fullName evidence="5">L-fuculose-phosphate aldolase</fullName>
    </submittedName>
</protein>
<gene>
    <name evidence="4" type="ORF">C6V80_05690</name>
    <name evidence="5" type="ORF">EDC58_0287</name>
</gene>
<keyword evidence="2" id="KW-0456">Lyase</keyword>
<dbReference type="InterPro" id="IPR001303">
    <property type="entry name" value="Aldolase_II/adducin_N"/>
</dbReference>
<evidence type="ECO:0000313" key="4">
    <source>
        <dbReference type="EMBL" id="QCI28467.1"/>
    </source>
</evidence>
<evidence type="ECO:0000256" key="1">
    <source>
        <dbReference type="ARBA" id="ARBA00022723"/>
    </source>
</evidence>
<evidence type="ECO:0000313" key="6">
    <source>
        <dbReference type="Proteomes" id="UP000272781"/>
    </source>
</evidence>
<dbReference type="GO" id="GO:0016832">
    <property type="term" value="F:aldehyde-lyase activity"/>
    <property type="evidence" value="ECO:0007669"/>
    <property type="project" value="TreeGrafter"/>
</dbReference>
<reference evidence="4" key="3">
    <citation type="submission" date="2019-06" db="EMBL/GenBank/DDBJ databases">
        <title>A comparative analysis of the Nautiliaceae.</title>
        <authorList>
            <person name="Grosche A."/>
            <person name="Smedile F."/>
            <person name="Vetriani C."/>
        </authorList>
    </citation>
    <scope>NUCLEOTIDE SEQUENCE</scope>
    <source>
        <strain evidence="4">TB6</strain>
    </source>
</reference>